<evidence type="ECO:0000256" key="1">
    <source>
        <dbReference type="SAM" id="Phobius"/>
    </source>
</evidence>
<accession>A0A532V6Z3</accession>
<proteinExistence type="predicted"/>
<gene>
    <name evidence="2" type="ORF">CEE36_05655</name>
</gene>
<keyword evidence="1" id="KW-0472">Membrane</keyword>
<reference evidence="2 3" key="1">
    <citation type="submission" date="2017-06" db="EMBL/GenBank/DDBJ databases">
        <title>Novel microbial phyla capable of carbon fixation and sulfur reduction in deep-sea sediments.</title>
        <authorList>
            <person name="Huang J."/>
            <person name="Baker B."/>
            <person name="Wang Y."/>
        </authorList>
    </citation>
    <scope>NUCLEOTIDE SEQUENCE [LARGE SCALE GENOMIC DNA]</scope>
    <source>
        <strain evidence="2">B3_TA06</strain>
    </source>
</reference>
<dbReference type="Proteomes" id="UP000317778">
    <property type="component" value="Unassembled WGS sequence"/>
</dbReference>
<keyword evidence="1" id="KW-1133">Transmembrane helix</keyword>
<evidence type="ECO:0000313" key="3">
    <source>
        <dbReference type="Proteomes" id="UP000317778"/>
    </source>
</evidence>
<feature type="transmembrane region" description="Helical" evidence="1">
    <location>
        <begin position="54"/>
        <end position="73"/>
    </location>
</feature>
<keyword evidence="1" id="KW-0812">Transmembrane</keyword>
<sequence length="209" mass="24154">MPKRKVFDDEQLKRTKELLREKGKECKDFPDRTVDFLLQEYKVCHEKSTHYDRLSWVVGAFLIGASSFVTALGLRLNGEFGVEVFLQRAPLAILAIILIWAWWLIYERNRGWVEMLNERIKDIERAFGIYGIGSYFSVGSWQMGIQRENVERSQVAENLHLTGKQNSRGSPFRISSWTMHLILKLIVIGLTVVIVILWLVPLIQGFVAS</sequence>
<evidence type="ECO:0000313" key="2">
    <source>
        <dbReference type="EMBL" id="TKJ42970.1"/>
    </source>
</evidence>
<name>A0A532V6Z3_UNCT6</name>
<protein>
    <submittedName>
        <fullName evidence="2">Uncharacterized protein</fullName>
    </submittedName>
</protein>
<dbReference type="EMBL" id="NJBO01000007">
    <property type="protein sequence ID" value="TKJ42970.1"/>
    <property type="molecule type" value="Genomic_DNA"/>
</dbReference>
<comment type="caution">
    <text evidence="2">The sequence shown here is derived from an EMBL/GenBank/DDBJ whole genome shotgun (WGS) entry which is preliminary data.</text>
</comment>
<feature type="transmembrane region" description="Helical" evidence="1">
    <location>
        <begin position="181"/>
        <end position="203"/>
    </location>
</feature>
<feature type="transmembrane region" description="Helical" evidence="1">
    <location>
        <begin position="85"/>
        <end position="106"/>
    </location>
</feature>
<organism evidence="2 3">
    <name type="scientific">candidate division TA06 bacterium B3_TA06</name>
    <dbReference type="NCBI Taxonomy" id="2012487"/>
    <lineage>
        <taxon>Bacteria</taxon>
        <taxon>Bacteria division TA06</taxon>
    </lineage>
</organism>
<dbReference type="AlphaFoldDB" id="A0A532V6Z3"/>